<organism evidence="1 2">
    <name type="scientific">Lithospermum erythrorhizon</name>
    <name type="common">Purple gromwell</name>
    <name type="synonym">Lithospermum officinale var. erythrorhizon</name>
    <dbReference type="NCBI Taxonomy" id="34254"/>
    <lineage>
        <taxon>Eukaryota</taxon>
        <taxon>Viridiplantae</taxon>
        <taxon>Streptophyta</taxon>
        <taxon>Embryophyta</taxon>
        <taxon>Tracheophyta</taxon>
        <taxon>Spermatophyta</taxon>
        <taxon>Magnoliopsida</taxon>
        <taxon>eudicotyledons</taxon>
        <taxon>Gunneridae</taxon>
        <taxon>Pentapetalae</taxon>
        <taxon>asterids</taxon>
        <taxon>lamiids</taxon>
        <taxon>Boraginales</taxon>
        <taxon>Boraginaceae</taxon>
        <taxon>Boraginoideae</taxon>
        <taxon>Lithospermeae</taxon>
        <taxon>Lithospermum</taxon>
    </lineage>
</organism>
<dbReference type="Proteomes" id="UP001454036">
    <property type="component" value="Unassembled WGS sequence"/>
</dbReference>
<evidence type="ECO:0008006" key="3">
    <source>
        <dbReference type="Google" id="ProtNLM"/>
    </source>
</evidence>
<proteinExistence type="predicted"/>
<dbReference type="AlphaFoldDB" id="A0AAV3NXW6"/>
<dbReference type="InterPro" id="IPR021109">
    <property type="entry name" value="Peptidase_aspartic_dom_sf"/>
</dbReference>
<dbReference type="CDD" id="cd00303">
    <property type="entry name" value="retropepsin_like"/>
    <property type="match status" value="1"/>
</dbReference>
<comment type="caution">
    <text evidence="1">The sequence shown here is derived from an EMBL/GenBank/DDBJ whole genome shotgun (WGS) entry which is preliminary data.</text>
</comment>
<dbReference type="PANTHER" id="PTHR33240:SF15">
    <property type="entry name" value="GAG-PRO-LIKE PROTEIN"/>
    <property type="match status" value="1"/>
</dbReference>
<sequence length="153" mass="16951">MLVDTGSSADIMYLSTFDKLQLPRNHIQPIATPLTGVMGHVVYVLGIATLDFAVDRGDQTSTIKAQFTVVYIDDPSYNGLIGRPILITLRAIVSPLHLKLKFPTAGGIGKVCGNQKRARIYYQAPNPPVNKPTVESSKKRCRKNQLEIRTMRK</sequence>
<gene>
    <name evidence="1" type="ORF">LIER_35813</name>
</gene>
<name>A0AAV3NXW6_LITER</name>
<dbReference type="Gene3D" id="2.40.70.10">
    <property type="entry name" value="Acid Proteases"/>
    <property type="match status" value="1"/>
</dbReference>
<reference evidence="1 2" key="1">
    <citation type="submission" date="2024-01" db="EMBL/GenBank/DDBJ databases">
        <title>The complete chloroplast genome sequence of Lithospermum erythrorhizon: insights into the phylogenetic relationship among Boraginaceae species and the maternal lineages of purple gromwells.</title>
        <authorList>
            <person name="Okada T."/>
            <person name="Watanabe K."/>
        </authorList>
    </citation>
    <scope>NUCLEOTIDE SEQUENCE [LARGE SCALE GENOMIC DNA]</scope>
</reference>
<protein>
    <recommendedName>
        <fullName evidence="3">Peptidase A2 domain-containing protein</fullName>
    </recommendedName>
</protein>
<evidence type="ECO:0000313" key="1">
    <source>
        <dbReference type="EMBL" id="GAA0143813.1"/>
    </source>
</evidence>
<dbReference type="EMBL" id="BAABME010015958">
    <property type="protein sequence ID" value="GAA0143813.1"/>
    <property type="molecule type" value="Genomic_DNA"/>
</dbReference>
<keyword evidence="2" id="KW-1185">Reference proteome</keyword>
<accession>A0AAV3NXW6</accession>
<dbReference type="PANTHER" id="PTHR33240">
    <property type="entry name" value="OS08G0508500 PROTEIN"/>
    <property type="match status" value="1"/>
</dbReference>
<evidence type="ECO:0000313" key="2">
    <source>
        <dbReference type="Proteomes" id="UP001454036"/>
    </source>
</evidence>